<evidence type="ECO:0000313" key="2">
    <source>
        <dbReference type="EMBL" id="KAJ4442848.1"/>
    </source>
</evidence>
<dbReference type="Proteomes" id="UP001148838">
    <property type="component" value="Unassembled WGS sequence"/>
</dbReference>
<gene>
    <name evidence="2" type="ORF">ANN_04441</name>
</gene>
<proteinExistence type="predicted"/>
<feature type="region of interest" description="Disordered" evidence="1">
    <location>
        <begin position="42"/>
        <end position="72"/>
    </location>
</feature>
<reference evidence="2 3" key="1">
    <citation type="journal article" date="2022" name="Allergy">
        <title>Genome assembly and annotation of Periplaneta americana reveal a comprehensive cockroach allergen profile.</title>
        <authorList>
            <person name="Wang L."/>
            <person name="Xiong Q."/>
            <person name="Saelim N."/>
            <person name="Wang L."/>
            <person name="Nong W."/>
            <person name="Wan A.T."/>
            <person name="Shi M."/>
            <person name="Liu X."/>
            <person name="Cao Q."/>
            <person name="Hui J.H.L."/>
            <person name="Sookrung N."/>
            <person name="Leung T.F."/>
            <person name="Tungtrongchitr A."/>
            <person name="Tsui S.K.W."/>
        </authorList>
    </citation>
    <scope>NUCLEOTIDE SEQUENCE [LARGE SCALE GENOMIC DNA]</scope>
    <source>
        <strain evidence="2">PWHHKU_190912</strain>
    </source>
</reference>
<organism evidence="2 3">
    <name type="scientific">Periplaneta americana</name>
    <name type="common">American cockroach</name>
    <name type="synonym">Blatta americana</name>
    <dbReference type="NCBI Taxonomy" id="6978"/>
    <lineage>
        <taxon>Eukaryota</taxon>
        <taxon>Metazoa</taxon>
        <taxon>Ecdysozoa</taxon>
        <taxon>Arthropoda</taxon>
        <taxon>Hexapoda</taxon>
        <taxon>Insecta</taxon>
        <taxon>Pterygota</taxon>
        <taxon>Neoptera</taxon>
        <taxon>Polyneoptera</taxon>
        <taxon>Dictyoptera</taxon>
        <taxon>Blattodea</taxon>
        <taxon>Blattoidea</taxon>
        <taxon>Blattidae</taxon>
        <taxon>Blattinae</taxon>
        <taxon>Periplaneta</taxon>
    </lineage>
</organism>
<dbReference type="EMBL" id="JAJSOF020000013">
    <property type="protein sequence ID" value="KAJ4442848.1"/>
    <property type="molecule type" value="Genomic_DNA"/>
</dbReference>
<keyword evidence="3" id="KW-1185">Reference proteome</keyword>
<name>A0ABQ8TA81_PERAM</name>
<sequence>MQNSDAGATTLMEMGLSLDHVGPANWKKEKHTSKEQAVVYFPEGDGSAVDEDSEGQAGMENTRKNHYVMNTM</sequence>
<accession>A0ABQ8TA81</accession>
<comment type="caution">
    <text evidence="2">The sequence shown here is derived from an EMBL/GenBank/DDBJ whole genome shotgun (WGS) entry which is preliminary data.</text>
</comment>
<evidence type="ECO:0000313" key="3">
    <source>
        <dbReference type="Proteomes" id="UP001148838"/>
    </source>
</evidence>
<protein>
    <submittedName>
        <fullName evidence="2">Uncharacterized protein</fullName>
    </submittedName>
</protein>
<evidence type="ECO:0000256" key="1">
    <source>
        <dbReference type="SAM" id="MobiDB-lite"/>
    </source>
</evidence>